<comment type="caution">
    <text evidence="1">The sequence shown here is derived from an EMBL/GenBank/DDBJ whole genome shotgun (WGS) entry which is preliminary data.</text>
</comment>
<evidence type="ECO:0000313" key="1">
    <source>
        <dbReference type="EMBL" id="KAI4385935.1"/>
    </source>
</evidence>
<organism evidence="1 2">
    <name type="scientific">Melastoma candidum</name>
    <dbReference type="NCBI Taxonomy" id="119954"/>
    <lineage>
        <taxon>Eukaryota</taxon>
        <taxon>Viridiplantae</taxon>
        <taxon>Streptophyta</taxon>
        <taxon>Embryophyta</taxon>
        <taxon>Tracheophyta</taxon>
        <taxon>Spermatophyta</taxon>
        <taxon>Magnoliopsida</taxon>
        <taxon>eudicotyledons</taxon>
        <taxon>Gunneridae</taxon>
        <taxon>Pentapetalae</taxon>
        <taxon>rosids</taxon>
        <taxon>malvids</taxon>
        <taxon>Myrtales</taxon>
        <taxon>Melastomataceae</taxon>
        <taxon>Melastomatoideae</taxon>
        <taxon>Melastomateae</taxon>
        <taxon>Melastoma</taxon>
    </lineage>
</organism>
<dbReference type="EMBL" id="CM042881">
    <property type="protein sequence ID" value="KAI4385935.1"/>
    <property type="molecule type" value="Genomic_DNA"/>
</dbReference>
<sequence length="380" mass="42481">MLHFPDPAKLRTRKIVFEDVFPSVDCGTLEQLKELSSKRRVIEEAVNATSVITEAVAREMSGGLTSRTEQDLQKLKNYLPLLENFVSHVEMHGSNNKMTRWVSNLRIQWSSMLAAAPPFSGLMGPKFFQVDNVRFELGLMLFLYAALLRDRAYDVVTSDLVQSTTLFREAAGVYHYLSHDVIPSFQSQTSGQKPPEASSSVTTAMSLMCLAEAQAVTVRRAEERQATASLLVKLHSGVGVFVSEAIDSLHSEGAEVKDFSGRFMEYLSSLKELHELKSKKYLAQDLKSSERIGIAVGVLRQALVDAGKKIPGDESWRLILRKEMDEVADVLRKYENENEIVWHQRISSWDEVPVPVGSKILKIVSYSPTRCGGPLVFKLG</sequence>
<keyword evidence="2" id="KW-1185">Reference proteome</keyword>
<protein>
    <submittedName>
        <fullName evidence="1">Uncharacterized protein</fullName>
    </submittedName>
</protein>
<dbReference type="Proteomes" id="UP001057402">
    <property type="component" value="Chromosome 2"/>
</dbReference>
<proteinExistence type="predicted"/>
<accession>A0ACB9S3J3</accession>
<gene>
    <name evidence="1" type="ORF">MLD38_003920</name>
</gene>
<name>A0ACB9S3J3_9MYRT</name>
<evidence type="ECO:0000313" key="2">
    <source>
        <dbReference type="Proteomes" id="UP001057402"/>
    </source>
</evidence>
<reference evidence="2" key="1">
    <citation type="journal article" date="2023" name="Front. Plant Sci.">
        <title>Chromosomal-level genome assembly of Melastoma candidum provides insights into trichome evolution.</title>
        <authorList>
            <person name="Zhong Y."/>
            <person name="Wu W."/>
            <person name="Sun C."/>
            <person name="Zou P."/>
            <person name="Liu Y."/>
            <person name="Dai S."/>
            <person name="Zhou R."/>
        </authorList>
    </citation>
    <scope>NUCLEOTIDE SEQUENCE [LARGE SCALE GENOMIC DNA]</scope>
</reference>